<dbReference type="Proteomes" id="UP000299102">
    <property type="component" value="Unassembled WGS sequence"/>
</dbReference>
<evidence type="ECO:0000313" key="2">
    <source>
        <dbReference type="EMBL" id="GBP31100.1"/>
    </source>
</evidence>
<name>A0A4C1UXW8_EUMVA</name>
<gene>
    <name evidence="2" type="ORF">EVAR_77396_1</name>
</gene>
<protein>
    <submittedName>
        <fullName evidence="2">Uncharacterized protein</fullName>
    </submittedName>
</protein>
<evidence type="ECO:0000313" key="3">
    <source>
        <dbReference type="Proteomes" id="UP000299102"/>
    </source>
</evidence>
<sequence>MSDDSLDRDRDRDKDRKRDKIRVTAGDPRPGRRSRCQSGTQRCGIGAVGDAGRGESTLRKFSPYLEHLHAHYGEHELQQRSDQQNVADRFNSNDHALHNVLQTMKEIESIFISQYPKVRIANYT</sequence>
<accession>A0A4C1UXW8</accession>
<organism evidence="2 3">
    <name type="scientific">Eumeta variegata</name>
    <name type="common">Bagworm moth</name>
    <name type="synonym">Eumeta japonica</name>
    <dbReference type="NCBI Taxonomy" id="151549"/>
    <lineage>
        <taxon>Eukaryota</taxon>
        <taxon>Metazoa</taxon>
        <taxon>Ecdysozoa</taxon>
        <taxon>Arthropoda</taxon>
        <taxon>Hexapoda</taxon>
        <taxon>Insecta</taxon>
        <taxon>Pterygota</taxon>
        <taxon>Neoptera</taxon>
        <taxon>Endopterygota</taxon>
        <taxon>Lepidoptera</taxon>
        <taxon>Glossata</taxon>
        <taxon>Ditrysia</taxon>
        <taxon>Tineoidea</taxon>
        <taxon>Psychidae</taxon>
        <taxon>Oiketicinae</taxon>
        <taxon>Eumeta</taxon>
    </lineage>
</organism>
<evidence type="ECO:0000256" key="1">
    <source>
        <dbReference type="SAM" id="MobiDB-lite"/>
    </source>
</evidence>
<feature type="region of interest" description="Disordered" evidence="1">
    <location>
        <begin position="1"/>
        <end position="54"/>
    </location>
</feature>
<keyword evidence="3" id="KW-1185">Reference proteome</keyword>
<proteinExistence type="predicted"/>
<feature type="compositionally biased region" description="Basic and acidic residues" evidence="1">
    <location>
        <begin position="1"/>
        <end position="22"/>
    </location>
</feature>
<dbReference type="EMBL" id="BGZK01000241">
    <property type="protein sequence ID" value="GBP31100.1"/>
    <property type="molecule type" value="Genomic_DNA"/>
</dbReference>
<reference evidence="2 3" key="1">
    <citation type="journal article" date="2019" name="Commun. Biol.">
        <title>The bagworm genome reveals a unique fibroin gene that provides high tensile strength.</title>
        <authorList>
            <person name="Kono N."/>
            <person name="Nakamura H."/>
            <person name="Ohtoshi R."/>
            <person name="Tomita M."/>
            <person name="Numata K."/>
            <person name="Arakawa K."/>
        </authorList>
    </citation>
    <scope>NUCLEOTIDE SEQUENCE [LARGE SCALE GENOMIC DNA]</scope>
</reference>
<dbReference type="AlphaFoldDB" id="A0A4C1UXW8"/>
<comment type="caution">
    <text evidence="2">The sequence shown here is derived from an EMBL/GenBank/DDBJ whole genome shotgun (WGS) entry which is preliminary data.</text>
</comment>